<dbReference type="AlphaFoldDB" id="A0A4R8QA90"/>
<dbReference type="EMBL" id="QAPG01000039">
    <property type="protein sequence ID" value="TDZ35582.1"/>
    <property type="molecule type" value="Genomic_DNA"/>
</dbReference>
<evidence type="ECO:0000256" key="1">
    <source>
        <dbReference type="SAM" id="SignalP"/>
    </source>
</evidence>
<feature type="signal peptide" evidence="1">
    <location>
        <begin position="1"/>
        <end position="20"/>
    </location>
</feature>
<keyword evidence="3" id="KW-1185">Reference proteome</keyword>
<evidence type="ECO:0000313" key="3">
    <source>
        <dbReference type="Proteomes" id="UP000295083"/>
    </source>
</evidence>
<evidence type="ECO:0000313" key="2">
    <source>
        <dbReference type="EMBL" id="TDZ35582.1"/>
    </source>
</evidence>
<accession>A0A4R8QA90</accession>
<name>A0A4R8QA90_9PEZI</name>
<reference evidence="2 3" key="1">
    <citation type="submission" date="2018-11" db="EMBL/GenBank/DDBJ databases">
        <title>Genome sequence and assembly of Colletotrichum spinosum.</title>
        <authorList>
            <person name="Gan P."/>
            <person name="Shirasu K."/>
        </authorList>
    </citation>
    <scope>NUCLEOTIDE SEQUENCE [LARGE SCALE GENOMIC DNA]</scope>
    <source>
        <strain evidence="2 3">CBS 515.97</strain>
    </source>
</reference>
<feature type="chain" id="PRO_5020838692" evidence="1">
    <location>
        <begin position="21"/>
        <end position="140"/>
    </location>
</feature>
<comment type="caution">
    <text evidence="2">The sequence shown here is derived from an EMBL/GenBank/DDBJ whole genome shotgun (WGS) entry which is preliminary data.</text>
</comment>
<sequence>MKSTFAVTAVIAAAISQVAAVECEIRGFPEGNVGNVAGLEGIGAPVVSEDKTKQTWNNDFSFDIASRVITVSNIAAYPRSVCVHKDWVDYVCFPINQGAECTFPLADWVSIAGWTLWKTGETPTTSSALPTSTPTSPPAL</sequence>
<proteinExistence type="predicted"/>
<organism evidence="2 3">
    <name type="scientific">Colletotrichum spinosum</name>
    <dbReference type="NCBI Taxonomy" id="1347390"/>
    <lineage>
        <taxon>Eukaryota</taxon>
        <taxon>Fungi</taxon>
        <taxon>Dikarya</taxon>
        <taxon>Ascomycota</taxon>
        <taxon>Pezizomycotina</taxon>
        <taxon>Sordariomycetes</taxon>
        <taxon>Hypocreomycetidae</taxon>
        <taxon>Glomerellales</taxon>
        <taxon>Glomerellaceae</taxon>
        <taxon>Colletotrichum</taxon>
        <taxon>Colletotrichum orbiculare species complex</taxon>
    </lineage>
</organism>
<gene>
    <name evidence="2" type="ORF">C8035_v009765</name>
</gene>
<keyword evidence="1" id="KW-0732">Signal</keyword>
<protein>
    <submittedName>
        <fullName evidence="2">Uncharacterized protein</fullName>
    </submittedName>
</protein>
<dbReference type="Proteomes" id="UP000295083">
    <property type="component" value="Unassembled WGS sequence"/>
</dbReference>